<evidence type="ECO:0000313" key="2">
    <source>
        <dbReference type="Proteomes" id="UP001497535"/>
    </source>
</evidence>
<evidence type="ECO:0000313" key="1">
    <source>
        <dbReference type="EMBL" id="CAK5017746.1"/>
    </source>
</evidence>
<dbReference type="EMBL" id="CAVMJV010000003">
    <property type="protein sequence ID" value="CAK5017746.1"/>
    <property type="molecule type" value="Genomic_DNA"/>
</dbReference>
<keyword evidence="2" id="KW-1185">Reference proteome</keyword>
<name>A0ACB0XU70_MELEN</name>
<reference evidence="1" key="1">
    <citation type="submission" date="2023-11" db="EMBL/GenBank/DDBJ databases">
        <authorList>
            <person name="Poullet M."/>
        </authorList>
    </citation>
    <scope>NUCLEOTIDE SEQUENCE</scope>
    <source>
        <strain evidence="1">E1834</strain>
    </source>
</reference>
<comment type="caution">
    <text evidence="1">The sequence shown here is derived from an EMBL/GenBank/DDBJ whole genome shotgun (WGS) entry which is preliminary data.</text>
</comment>
<proteinExistence type="predicted"/>
<sequence>MYYQKNKDKIKEYSRNYSKNYQKINKEKKREYKRKYDEANKEKRRANKQKHYLKRKNEKEILKNDSLEARNVQDDNEGTSLVNQENNVCENKGKEPIIFKENVQLEQGIVNCVEVEHLIKQIDDDISKVADENFLDDLSFLDDH</sequence>
<protein>
    <submittedName>
        <fullName evidence="1">Uncharacterized protein</fullName>
    </submittedName>
</protein>
<accession>A0ACB0XU70</accession>
<gene>
    <name evidence="1" type="ORF">MENTE1834_LOCUS3610</name>
</gene>
<organism evidence="1 2">
    <name type="scientific">Meloidogyne enterolobii</name>
    <name type="common">Root-knot nematode worm</name>
    <name type="synonym">Meloidogyne mayaguensis</name>
    <dbReference type="NCBI Taxonomy" id="390850"/>
    <lineage>
        <taxon>Eukaryota</taxon>
        <taxon>Metazoa</taxon>
        <taxon>Ecdysozoa</taxon>
        <taxon>Nematoda</taxon>
        <taxon>Chromadorea</taxon>
        <taxon>Rhabditida</taxon>
        <taxon>Tylenchina</taxon>
        <taxon>Tylenchomorpha</taxon>
        <taxon>Tylenchoidea</taxon>
        <taxon>Meloidogynidae</taxon>
        <taxon>Meloidogyninae</taxon>
        <taxon>Meloidogyne</taxon>
    </lineage>
</organism>
<dbReference type="Proteomes" id="UP001497535">
    <property type="component" value="Unassembled WGS sequence"/>
</dbReference>